<evidence type="ECO:0000256" key="2">
    <source>
        <dbReference type="ARBA" id="ARBA00005153"/>
    </source>
</evidence>
<reference evidence="11" key="1">
    <citation type="journal article" date="2020" name="mSystems">
        <title>Genome- and Community-Level Interaction Insights into Carbon Utilization and Element Cycling Functions of Hydrothermarchaeota in Hydrothermal Sediment.</title>
        <authorList>
            <person name="Zhou Z."/>
            <person name="Liu Y."/>
            <person name="Xu W."/>
            <person name="Pan J."/>
            <person name="Luo Z.H."/>
            <person name="Li M."/>
        </authorList>
    </citation>
    <scope>NUCLEOTIDE SEQUENCE [LARGE SCALE GENOMIC DNA]</scope>
    <source>
        <strain evidence="11">SpSt-1217</strain>
    </source>
</reference>
<keyword evidence="7" id="KW-0658">Purine biosynthesis</keyword>
<dbReference type="Proteomes" id="UP000886047">
    <property type="component" value="Unassembled WGS sequence"/>
</dbReference>
<dbReference type="InterPro" id="IPR001674">
    <property type="entry name" value="GMP_synth_C"/>
</dbReference>
<accession>A0A831LLZ0</accession>
<keyword evidence="4" id="KW-0436">Ligase</keyword>
<dbReference type="EC" id="6.3.5.2" evidence="3"/>
<name>A0A831LLZ0_9BACT</name>
<keyword evidence="9" id="KW-0315">Glutamine amidotransferase</keyword>
<dbReference type="EMBL" id="DSDK01000539">
    <property type="protein sequence ID" value="HDR51930.1"/>
    <property type="molecule type" value="Genomic_DNA"/>
</dbReference>
<dbReference type="PANTHER" id="PTHR11922">
    <property type="entry name" value="GMP SYNTHASE-RELATED"/>
    <property type="match status" value="1"/>
</dbReference>
<evidence type="ECO:0000259" key="10">
    <source>
        <dbReference type="Pfam" id="PF00958"/>
    </source>
</evidence>
<evidence type="ECO:0000256" key="7">
    <source>
        <dbReference type="ARBA" id="ARBA00022755"/>
    </source>
</evidence>
<dbReference type="GO" id="GO:0003921">
    <property type="term" value="F:GMP synthase activity"/>
    <property type="evidence" value="ECO:0007669"/>
    <property type="project" value="TreeGrafter"/>
</dbReference>
<evidence type="ECO:0000256" key="3">
    <source>
        <dbReference type="ARBA" id="ARBA00012746"/>
    </source>
</evidence>
<organism evidence="11">
    <name type="scientific">Mariniphaga anaerophila</name>
    <dbReference type="NCBI Taxonomy" id="1484053"/>
    <lineage>
        <taxon>Bacteria</taxon>
        <taxon>Pseudomonadati</taxon>
        <taxon>Bacteroidota</taxon>
        <taxon>Bacteroidia</taxon>
        <taxon>Marinilabiliales</taxon>
        <taxon>Prolixibacteraceae</taxon>
        <taxon>Mariniphaga</taxon>
    </lineage>
</organism>
<dbReference type="FunFam" id="3.30.300.10:FF:000002">
    <property type="entry name" value="GMP synthase [glutamine-hydrolyzing]"/>
    <property type="match status" value="1"/>
</dbReference>
<dbReference type="GO" id="GO:0005524">
    <property type="term" value="F:ATP binding"/>
    <property type="evidence" value="ECO:0007669"/>
    <property type="project" value="UniProtKB-KW"/>
</dbReference>
<dbReference type="SUPFAM" id="SSF54810">
    <property type="entry name" value="GMP synthetase C-terminal dimerisation domain"/>
    <property type="match status" value="1"/>
</dbReference>
<sequence length="117" mass="13169">GIRIISDVTPEKVTMLQEADAIFVNGLKNWELYDKVWQAAVMLLPIQSVGVMGDERTYENTVVLRAVTSTDGMTADWVHLPYDFLAKMSNEIINKVPGINRVVYDISSKPPATIEWE</sequence>
<gene>
    <name evidence="11" type="ORF">ENN90_09995</name>
</gene>
<protein>
    <recommendedName>
        <fullName evidence="3">GMP synthase (glutamine-hydrolyzing)</fullName>
        <ecNumber evidence="3">6.3.5.2</ecNumber>
    </recommendedName>
</protein>
<dbReference type="Pfam" id="PF00958">
    <property type="entry name" value="GMP_synt_C"/>
    <property type="match status" value="1"/>
</dbReference>
<keyword evidence="6" id="KW-0332">GMP biosynthesis</keyword>
<evidence type="ECO:0000313" key="11">
    <source>
        <dbReference type="EMBL" id="HDR51930.1"/>
    </source>
</evidence>
<comment type="caution">
    <text evidence="11">The sequence shown here is derived from an EMBL/GenBank/DDBJ whole genome shotgun (WGS) entry which is preliminary data.</text>
</comment>
<evidence type="ECO:0000256" key="1">
    <source>
        <dbReference type="ARBA" id="ARBA00002332"/>
    </source>
</evidence>
<evidence type="ECO:0000256" key="5">
    <source>
        <dbReference type="ARBA" id="ARBA00022741"/>
    </source>
</evidence>
<evidence type="ECO:0000256" key="9">
    <source>
        <dbReference type="ARBA" id="ARBA00022962"/>
    </source>
</evidence>
<feature type="domain" description="GMP synthase C-terminal" evidence="10">
    <location>
        <begin position="27"/>
        <end position="116"/>
    </location>
</feature>
<evidence type="ECO:0000256" key="4">
    <source>
        <dbReference type="ARBA" id="ARBA00022598"/>
    </source>
</evidence>
<feature type="non-terminal residue" evidence="11">
    <location>
        <position position="1"/>
    </location>
</feature>
<keyword evidence="8" id="KW-0067">ATP-binding</keyword>
<dbReference type="Gene3D" id="3.30.300.10">
    <property type="match status" value="1"/>
</dbReference>
<evidence type="ECO:0000256" key="8">
    <source>
        <dbReference type="ARBA" id="ARBA00022840"/>
    </source>
</evidence>
<keyword evidence="5" id="KW-0547">Nucleotide-binding</keyword>
<comment type="function">
    <text evidence="1">Catalyzes the synthesis of GMP from XMP.</text>
</comment>
<dbReference type="PANTHER" id="PTHR11922:SF2">
    <property type="entry name" value="GMP SYNTHASE [GLUTAMINE-HYDROLYZING]"/>
    <property type="match status" value="1"/>
</dbReference>
<proteinExistence type="predicted"/>
<comment type="pathway">
    <text evidence="2">Purine metabolism; GMP biosynthesis; GMP from XMP (L-Gln route): step 1/1.</text>
</comment>
<dbReference type="AlphaFoldDB" id="A0A831LLZ0"/>
<evidence type="ECO:0000256" key="6">
    <source>
        <dbReference type="ARBA" id="ARBA00022749"/>
    </source>
</evidence>
<dbReference type="GO" id="GO:0005829">
    <property type="term" value="C:cytosol"/>
    <property type="evidence" value="ECO:0007669"/>
    <property type="project" value="TreeGrafter"/>
</dbReference>